<evidence type="ECO:0000313" key="3">
    <source>
        <dbReference type="Proteomes" id="UP000034320"/>
    </source>
</evidence>
<dbReference type="Proteomes" id="UP000034320">
    <property type="component" value="Unassembled WGS sequence"/>
</dbReference>
<sequence length="195" mass="22725">MCLDLGNIQSPDWSEKVEIHISIRYIINIVLKKKIFIVIGIFLFTILFFFLCNEYLLDLQGISIRGVYECEGKRLKEIALDKYYAPSEIWKKAQSLGYKGTLHTGFGEPDNQGNGLYVDVQMKDRSYRLLFGRVRDSDWKKVVVWSHEIGNSCLVPFSVLKKEIINILDALGIDTDKLELKFVRYYNLPWITLYL</sequence>
<dbReference type="EMBL" id="LCDD01000028">
    <property type="protein sequence ID" value="KKS45806.1"/>
    <property type="molecule type" value="Genomic_DNA"/>
</dbReference>
<accession>A0A0G1BHM9</accession>
<evidence type="ECO:0000256" key="1">
    <source>
        <dbReference type="SAM" id="Phobius"/>
    </source>
</evidence>
<keyword evidence="1" id="KW-1133">Transmembrane helix</keyword>
<evidence type="ECO:0000313" key="2">
    <source>
        <dbReference type="EMBL" id="KKS45806.1"/>
    </source>
</evidence>
<dbReference type="AlphaFoldDB" id="A0A0G1BHM9"/>
<feature type="transmembrane region" description="Helical" evidence="1">
    <location>
        <begin position="35"/>
        <end position="56"/>
    </location>
</feature>
<name>A0A0G1BHM9_9BACT</name>
<reference evidence="2 3" key="1">
    <citation type="journal article" date="2015" name="Nature">
        <title>rRNA introns, odd ribosomes, and small enigmatic genomes across a large radiation of phyla.</title>
        <authorList>
            <person name="Brown C.T."/>
            <person name="Hug L.A."/>
            <person name="Thomas B.C."/>
            <person name="Sharon I."/>
            <person name="Castelle C.J."/>
            <person name="Singh A."/>
            <person name="Wilkins M.J."/>
            <person name="Williams K.H."/>
            <person name="Banfield J.F."/>
        </authorList>
    </citation>
    <scope>NUCLEOTIDE SEQUENCE [LARGE SCALE GENOMIC DNA]</scope>
</reference>
<comment type="caution">
    <text evidence="2">The sequence shown here is derived from an EMBL/GenBank/DDBJ whole genome shotgun (WGS) entry which is preliminary data.</text>
</comment>
<keyword evidence="1" id="KW-0472">Membrane</keyword>
<gene>
    <name evidence="2" type="ORF">UV09_C0028G0026</name>
</gene>
<proteinExistence type="predicted"/>
<keyword evidence="1" id="KW-0812">Transmembrane</keyword>
<protein>
    <submittedName>
        <fullName evidence="2">Uncharacterized protein</fullName>
    </submittedName>
</protein>
<organism evidence="2 3">
    <name type="scientific">Candidatus Gottesmanbacteria bacterium GW2011_GWA2_42_18</name>
    <dbReference type="NCBI Taxonomy" id="1618442"/>
    <lineage>
        <taxon>Bacteria</taxon>
        <taxon>Candidatus Gottesmaniibacteriota</taxon>
    </lineage>
</organism>